<accession>A0A0P0XEF5</accession>
<dbReference type="Gramene" id="Os08t0250100-01">
    <property type="protein sequence ID" value="Os08t0250100-01"/>
    <property type="gene ID" value="Os08g0250100"/>
</dbReference>
<evidence type="ECO:0000313" key="2">
    <source>
        <dbReference type="EMBL" id="BAT04558.1"/>
    </source>
</evidence>
<evidence type="ECO:0000256" key="1">
    <source>
        <dbReference type="SAM" id="MobiDB-lite"/>
    </source>
</evidence>
<sequence length="78" mass="8674">MACEGRRGTQHAQSVGSARIGEGQTLIGAGHNRRSGNRSDVVSRRFPFYRSYSCEQFALPMKAPTPHEKAFGRMCFLL</sequence>
<reference evidence="3" key="1">
    <citation type="journal article" date="2005" name="Nature">
        <title>The map-based sequence of the rice genome.</title>
        <authorList>
            <consortium name="International rice genome sequencing project (IRGSP)"/>
            <person name="Matsumoto T."/>
            <person name="Wu J."/>
            <person name="Kanamori H."/>
            <person name="Katayose Y."/>
            <person name="Fujisawa M."/>
            <person name="Namiki N."/>
            <person name="Mizuno H."/>
            <person name="Yamamoto K."/>
            <person name="Antonio B.A."/>
            <person name="Baba T."/>
            <person name="Sakata K."/>
            <person name="Nagamura Y."/>
            <person name="Aoki H."/>
            <person name="Arikawa K."/>
            <person name="Arita K."/>
            <person name="Bito T."/>
            <person name="Chiden Y."/>
            <person name="Fujitsuka N."/>
            <person name="Fukunaka R."/>
            <person name="Hamada M."/>
            <person name="Harada C."/>
            <person name="Hayashi A."/>
            <person name="Hijishita S."/>
            <person name="Honda M."/>
            <person name="Hosokawa S."/>
            <person name="Ichikawa Y."/>
            <person name="Idonuma A."/>
            <person name="Iijima M."/>
            <person name="Ikeda M."/>
            <person name="Ikeno M."/>
            <person name="Ito K."/>
            <person name="Ito S."/>
            <person name="Ito T."/>
            <person name="Ito Y."/>
            <person name="Ito Y."/>
            <person name="Iwabuchi A."/>
            <person name="Kamiya K."/>
            <person name="Karasawa W."/>
            <person name="Kurita K."/>
            <person name="Katagiri S."/>
            <person name="Kikuta A."/>
            <person name="Kobayashi H."/>
            <person name="Kobayashi N."/>
            <person name="Machita K."/>
            <person name="Maehara T."/>
            <person name="Masukawa M."/>
            <person name="Mizubayashi T."/>
            <person name="Mukai Y."/>
            <person name="Nagasaki H."/>
            <person name="Nagata Y."/>
            <person name="Naito S."/>
            <person name="Nakashima M."/>
            <person name="Nakama Y."/>
            <person name="Nakamichi Y."/>
            <person name="Nakamura M."/>
            <person name="Meguro A."/>
            <person name="Negishi M."/>
            <person name="Ohta I."/>
            <person name="Ohta T."/>
            <person name="Okamoto M."/>
            <person name="Ono N."/>
            <person name="Saji S."/>
            <person name="Sakaguchi M."/>
            <person name="Sakai K."/>
            <person name="Shibata M."/>
            <person name="Shimokawa T."/>
            <person name="Song J."/>
            <person name="Takazaki Y."/>
            <person name="Terasawa K."/>
            <person name="Tsugane M."/>
            <person name="Tsuji K."/>
            <person name="Ueda S."/>
            <person name="Waki K."/>
            <person name="Yamagata H."/>
            <person name="Yamamoto M."/>
            <person name="Yamamoto S."/>
            <person name="Yamane H."/>
            <person name="Yoshiki S."/>
            <person name="Yoshihara R."/>
            <person name="Yukawa K."/>
            <person name="Zhong H."/>
            <person name="Yano M."/>
            <person name="Yuan Q."/>
            <person name="Ouyang S."/>
            <person name="Liu J."/>
            <person name="Jones K.M."/>
            <person name="Gansberger K."/>
            <person name="Moffat K."/>
            <person name="Hill J."/>
            <person name="Bera J."/>
            <person name="Fadrosh D."/>
            <person name="Jin S."/>
            <person name="Johri S."/>
            <person name="Kim M."/>
            <person name="Overton L."/>
            <person name="Reardon M."/>
            <person name="Tsitrin T."/>
            <person name="Vuong H."/>
            <person name="Weaver B."/>
            <person name="Ciecko A."/>
            <person name="Tallon L."/>
            <person name="Jackson J."/>
            <person name="Pai G."/>
            <person name="Aken S.V."/>
            <person name="Utterback T."/>
            <person name="Reidmuller S."/>
            <person name="Feldblyum T."/>
            <person name="Hsiao J."/>
            <person name="Zismann V."/>
            <person name="Iobst S."/>
            <person name="de Vazeille A.R."/>
            <person name="Buell C.R."/>
            <person name="Ying K."/>
            <person name="Li Y."/>
            <person name="Lu T."/>
            <person name="Huang Y."/>
            <person name="Zhao Q."/>
            <person name="Feng Q."/>
            <person name="Zhang L."/>
            <person name="Zhu J."/>
            <person name="Weng Q."/>
            <person name="Mu J."/>
            <person name="Lu Y."/>
            <person name="Fan D."/>
            <person name="Liu Y."/>
            <person name="Guan J."/>
            <person name="Zhang Y."/>
            <person name="Yu S."/>
            <person name="Liu X."/>
            <person name="Zhang Y."/>
            <person name="Hong G."/>
            <person name="Han B."/>
            <person name="Choisne N."/>
            <person name="Demange N."/>
            <person name="Orjeda G."/>
            <person name="Samain S."/>
            <person name="Cattolico L."/>
            <person name="Pelletier E."/>
            <person name="Couloux A."/>
            <person name="Segurens B."/>
            <person name="Wincker P."/>
            <person name="D'Hont A."/>
            <person name="Scarpelli C."/>
            <person name="Weissenbach J."/>
            <person name="Salanoubat M."/>
            <person name="Quetier F."/>
            <person name="Yu Y."/>
            <person name="Kim H.R."/>
            <person name="Rambo T."/>
            <person name="Currie J."/>
            <person name="Collura K."/>
            <person name="Luo M."/>
            <person name="Yang T."/>
            <person name="Ammiraju J.S.S."/>
            <person name="Engler F."/>
            <person name="Soderlund C."/>
            <person name="Wing R.A."/>
            <person name="Palmer L.E."/>
            <person name="de la Bastide M."/>
            <person name="Spiegel L."/>
            <person name="Nascimento L."/>
            <person name="Zutavern T."/>
            <person name="O'Shaughnessy A."/>
            <person name="Dike S."/>
            <person name="Dedhia N."/>
            <person name="Preston R."/>
            <person name="Balija V."/>
            <person name="McCombie W.R."/>
            <person name="Chow T."/>
            <person name="Chen H."/>
            <person name="Chung M."/>
            <person name="Chen C."/>
            <person name="Shaw J."/>
            <person name="Wu H."/>
            <person name="Hsiao K."/>
            <person name="Chao Y."/>
            <person name="Chu M."/>
            <person name="Cheng C."/>
            <person name="Hour A."/>
            <person name="Lee P."/>
            <person name="Lin S."/>
            <person name="Lin Y."/>
            <person name="Liou J."/>
            <person name="Liu S."/>
            <person name="Hsing Y."/>
            <person name="Raghuvanshi S."/>
            <person name="Mohanty A."/>
            <person name="Bharti A.K."/>
            <person name="Gaur A."/>
            <person name="Gupta V."/>
            <person name="Kumar D."/>
            <person name="Ravi V."/>
            <person name="Vij S."/>
            <person name="Kapur A."/>
            <person name="Khurana P."/>
            <person name="Khurana P."/>
            <person name="Khurana J.P."/>
            <person name="Tyagi A.K."/>
            <person name="Gaikwad K."/>
            <person name="Singh A."/>
            <person name="Dalal V."/>
            <person name="Srivastava S."/>
            <person name="Dixit A."/>
            <person name="Pal A.K."/>
            <person name="Ghazi I.A."/>
            <person name="Yadav M."/>
            <person name="Pandit A."/>
            <person name="Bhargava A."/>
            <person name="Sureshbabu K."/>
            <person name="Batra K."/>
            <person name="Sharma T.R."/>
            <person name="Mohapatra T."/>
            <person name="Singh N.K."/>
            <person name="Messing J."/>
            <person name="Nelson A.B."/>
            <person name="Fuks G."/>
            <person name="Kavchok S."/>
            <person name="Keizer G."/>
            <person name="Linton E."/>
            <person name="Llaca V."/>
            <person name="Song R."/>
            <person name="Tanyolac B."/>
            <person name="Young S."/>
            <person name="Ho-Il K."/>
            <person name="Hahn J.H."/>
            <person name="Sangsakoo G."/>
            <person name="Vanavichit A."/>
            <person name="de Mattos Luiz.A.T."/>
            <person name="Zimmer P.D."/>
            <person name="Malone G."/>
            <person name="Dellagostin O."/>
            <person name="de Oliveira A.C."/>
            <person name="Bevan M."/>
            <person name="Bancroft I."/>
            <person name="Minx P."/>
            <person name="Cordum H."/>
            <person name="Wilson R."/>
            <person name="Cheng Z."/>
            <person name="Jin W."/>
            <person name="Jiang J."/>
            <person name="Leong S.A."/>
            <person name="Iwama H."/>
            <person name="Gojobori T."/>
            <person name="Itoh T."/>
            <person name="Niimura Y."/>
            <person name="Fujii Y."/>
            <person name="Habara T."/>
            <person name="Sakai H."/>
            <person name="Sato Y."/>
            <person name="Wilson G."/>
            <person name="Kumar K."/>
            <person name="McCouch S."/>
            <person name="Juretic N."/>
            <person name="Hoen D."/>
            <person name="Wright S."/>
            <person name="Bruskiewich R."/>
            <person name="Bureau T."/>
            <person name="Miyao A."/>
            <person name="Hirochika H."/>
            <person name="Nishikawa T."/>
            <person name="Kadowaki K."/>
            <person name="Sugiura M."/>
            <person name="Burr B."/>
            <person name="Sasaki T."/>
        </authorList>
    </citation>
    <scope>NUCLEOTIDE SEQUENCE [LARGE SCALE GENOMIC DNA]</scope>
    <source>
        <strain evidence="3">cv. Nipponbare</strain>
    </source>
</reference>
<feature type="non-terminal residue" evidence="2">
    <location>
        <position position="78"/>
    </location>
</feature>
<name>A0A0P0XEF5_ORYSJ</name>
<reference evidence="2 3" key="3">
    <citation type="journal article" date="2013" name="Rice">
        <title>Improvement of the Oryza sativa Nipponbare reference genome using next generation sequence and optical map data.</title>
        <authorList>
            <person name="Kawahara Y."/>
            <person name="de la Bastide M."/>
            <person name="Hamilton J.P."/>
            <person name="Kanamori H."/>
            <person name="McCombie W.R."/>
            <person name="Ouyang S."/>
            <person name="Schwartz D.C."/>
            <person name="Tanaka T."/>
            <person name="Wu J."/>
            <person name="Zhou S."/>
            <person name="Childs K.L."/>
            <person name="Davidson R.M."/>
            <person name="Lin H."/>
            <person name="Quesada-Ocampo L."/>
            <person name="Vaillancourt B."/>
            <person name="Sakai H."/>
            <person name="Lee S.S."/>
            <person name="Kim J."/>
            <person name="Numa H."/>
            <person name="Itoh T."/>
            <person name="Buell C.R."/>
            <person name="Matsumoto T."/>
        </authorList>
    </citation>
    <scope>NUCLEOTIDE SEQUENCE [LARGE SCALE GENOMIC DNA]</scope>
    <source>
        <strain evidence="3">cv. Nipponbare</strain>
    </source>
</reference>
<organism evidence="2 3">
    <name type="scientific">Oryza sativa subsp. japonica</name>
    <name type="common">Rice</name>
    <dbReference type="NCBI Taxonomy" id="39947"/>
    <lineage>
        <taxon>Eukaryota</taxon>
        <taxon>Viridiplantae</taxon>
        <taxon>Streptophyta</taxon>
        <taxon>Embryophyta</taxon>
        <taxon>Tracheophyta</taxon>
        <taxon>Spermatophyta</taxon>
        <taxon>Magnoliopsida</taxon>
        <taxon>Liliopsida</taxon>
        <taxon>Poales</taxon>
        <taxon>Poaceae</taxon>
        <taxon>BOP clade</taxon>
        <taxon>Oryzoideae</taxon>
        <taxon>Oryzeae</taxon>
        <taxon>Oryzinae</taxon>
        <taxon>Oryza</taxon>
        <taxon>Oryza sativa</taxon>
    </lineage>
</organism>
<dbReference type="InParanoid" id="A0A0P0XEF5"/>
<protein>
    <submittedName>
        <fullName evidence="2">Os08g0250100 protein</fullName>
    </submittedName>
</protein>
<feature type="region of interest" description="Disordered" evidence="1">
    <location>
        <begin position="1"/>
        <end position="39"/>
    </location>
</feature>
<gene>
    <name evidence="2" type="ordered locus">Os08g0250100</name>
    <name evidence="2" type="ORF">OSNPB_080250100</name>
</gene>
<reference evidence="2 3" key="2">
    <citation type="journal article" date="2013" name="Plant Cell Physiol.">
        <title>Rice Annotation Project Database (RAP-DB): an integrative and interactive database for rice genomics.</title>
        <authorList>
            <person name="Sakai H."/>
            <person name="Lee S.S."/>
            <person name="Tanaka T."/>
            <person name="Numa H."/>
            <person name="Kim J."/>
            <person name="Kawahara Y."/>
            <person name="Wakimoto H."/>
            <person name="Yang C.C."/>
            <person name="Iwamoto M."/>
            <person name="Abe T."/>
            <person name="Yamada Y."/>
            <person name="Muto A."/>
            <person name="Inokuchi H."/>
            <person name="Ikemura T."/>
            <person name="Matsumoto T."/>
            <person name="Sasaki T."/>
            <person name="Itoh T."/>
        </authorList>
    </citation>
    <scope>NUCLEOTIDE SEQUENCE [LARGE SCALE GENOMIC DNA]</scope>
    <source>
        <strain evidence="3">cv. Nipponbare</strain>
    </source>
</reference>
<proteinExistence type="predicted"/>
<dbReference type="AlphaFoldDB" id="A0A0P0XEF5"/>
<evidence type="ECO:0000313" key="3">
    <source>
        <dbReference type="Proteomes" id="UP000059680"/>
    </source>
</evidence>
<dbReference type="Proteomes" id="UP000059680">
    <property type="component" value="Chromosome 8"/>
</dbReference>
<keyword evidence="3" id="KW-1185">Reference proteome</keyword>
<dbReference type="PaxDb" id="39947-A0A0P0XEF5"/>
<dbReference type="EMBL" id="AP014964">
    <property type="protein sequence ID" value="BAT04558.1"/>
    <property type="molecule type" value="Genomic_DNA"/>
</dbReference>